<reference evidence="2 3" key="1">
    <citation type="submission" date="2019-03" db="EMBL/GenBank/DDBJ databases">
        <title>Genomic Encyclopedia of Type Strains, Phase IV (KMG-IV): sequencing the most valuable type-strain genomes for metagenomic binning, comparative biology and taxonomic classification.</title>
        <authorList>
            <person name="Goeker M."/>
        </authorList>
    </citation>
    <scope>NUCLEOTIDE SEQUENCE [LARGE SCALE GENOMIC DNA]</scope>
    <source>
        <strain evidence="2 3">DSM 14836</strain>
    </source>
</reference>
<proteinExistence type="predicted"/>
<evidence type="ECO:0000313" key="3">
    <source>
        <dbReference type="Proteomes" id="UP000294564"/>
    </source>
</evidence>
<name>A0A4V2SME5_9FLAO</name>
<feature type="signal peptide" evidence="1">
    <location>
        <begin position="1"/>
        <end position="20"/>
    </location>
</feature>
<keyword evidence="1" id="KW-0732">Signal</keyword>
<dbReference type="EMBL" id="SLXM01000002">
    <property type="protein sequence ID" value="TCP26986.1"/>
    <property type="molecule type" value="Genomic_DNA"/>
</dbReference>
<gene>
    <name evidence="2" type="ORF">EV195_102328</name>
</gene>
<feature type="chain" id="PRO_5020702166" evidence="1">
    <location>
        <begin position="21"/>
        <end position="117"/>
    </location>
</feature>
<comment type="caution">
    <text evidence="2">The sequence shown here is derived from an EMBL/GenBank/DDBJ whole genome shotgun (WGS) entry which is preliminary data.</text>
</comment>
<dbReference type="AlphaFoldDB" id="A0A4V2SME5"/>
<sequence>MKTFKKFIALSFFISLTVLSSCSECDNENPRARVSNMGTDDVSVQIKTSGGNTENINNIEPGKASEYRSYAPGEITYTIVLKSNEEVVEVVEMDFCSDYEIIIDQNNEVKTTSTNRD</sequence>
<evidence type="ECO:0000256" key="1">
    <source>
        <dbReference type="SAM" id="SignalP"/>
    </source>
</evidence>
<evidence type="ECO:0000313" key="2">
    <source>
        <dbReference type="EMBL" id="TCP26986.1"/>
    </source>
</evidence>
<dbReference type="OrthoDB" id="883474at2"/>
<dbReference type="PROSITE" id="PS51257">
    <property type="entry name" value="PROKAR_LIPOPROTEIN"/>
    <property type="match status" value="1"/>
</dbReference>
<organism evidence="2 3">
    <name type="scientific">Tenacibaculum skagerrakense</name>
    <dbReference type="NCBI Taxonomy" id="186571"/>
    <lineage>
        <taxon>Bacteria</taxon>
        <taxon>Pseudomonadati</taxon>
        <taxon>Bacteroidota</taxon>
        <taxon>Flavobacteriia</taxon>
        <taxon>Flavobacteriales</taxon>
        <taxon>Flavobacteriaceae</taxon>
        <taxon>Tenacibaculum</taxon>
    </lineage>
</organism>
<accession>A0A4V2SME5</accession>
<keyword evidence="3" id="KW-1185">Reference proteome</keyword>
<protein>
    <submittedName>
        <fullName evidence="2">Uncharacterized protein</fullName>
    </submittedName>
</protein>
<dbReference type="Proteomes" id="UP000294564">
    <property type="component" value="Unassembled WGS sequence"/>
</dbReference>
<dbReference type="RefSeq" id="WP_132793896.1">
    <property type="nucleotide sequence ID" value="NZ_SLXM01000002.1"/>
</dbReference>